<evidence type="ECO:0000256" key="1">
    <source>
        <dbReference type="SAM" id="MobiDB-lite"/>
    </source>
</evidence>
<dbReference type="AlphaFoldDB" id="A0ABD1MBZ9"/>
<protein>
    <submittedName>
        <fullName evidence="2">Uncharacterized protein</fullName>
    </submittedName>
</protein>
<accession>A0ABD1MBZ9</accession>
<dbReference type="PANTHER" id="PTHR33356">
    <property type="entry name" value="TIP41-LIKE PROTEIN"/>
    <property type="match status" value="1"/>
</dbReference>
<reference evidence="2 3" key="1">
    <citation type="submission" date="2024-08" db="EMBL/GenBank/DDBJ databases">
        <title>Insights into the chromosomal genome structure of Flemingia macrophylla.</title>
        <authorList>
            <person name="Ding Y."/>
            <person name="Zhao Y."/>
            <person name="Bi W."/>
            <person name="Wu M."/>
            <person name="Zhao G."/>
            <person name="Gong Y."/>
            <person name="Li W."/>
            <person name="Zhang P."/>
        </authorList>
    </citation>
    <scope>NUCLEOTIDE SEQUENCE [LARGE SCALE GENOMIC DNA]</scope>
    <source>
        <strain evidence="2">DYQJB</strain>
        <tissue evidence="2">Leaf</tissue>
    </source>
</reference>
<feature type="region of interest" description="Disordered" evidence="1">
    <location>
        <begin position="44"/>
        <end position="67"/>
    </location>
</feature>
<name>A0ABD1MBZ9_9FABA</name>
<keyword evidence="3" id="KW-1185">Reference proteome</keyword>
<feature type="compositionally biased region" description="Polar residues" evidence="1">
    <location>
        <begin position="51"/>
        <end position="67"/>
    </location>
</feature>
<evidence type="ECO:0000313" key="2">
    <source>
        <dbReference type="EMBL" id="KAL2333313.1"/>
    </source>
</evidence>
<feature type="compositionally biased region" description="Low complexity" evidence="1">
    <location>
        <begin position="9"/>
        <end position="25"/>
    </location>
</feature>
<dbReference type="Proteomes" id="UP001603857">
    <property type="component" value="Unassembled WGS sequence"/>
</dbReference>
<sequence length="279" mass="31124">MSDADFGFPSEFPYEYGPSSPSSESSDGEEDFFAGLTRRLPLSEARVPVGSPQSTLAGIGSPNTKPFHQSNDPWDVIYAAAGQVARLKINNNNNNNNAPFLTLPHTRTFNQVEEVKVKVNPSVWGRRVEAKGSVLVEKRAREFRYESVKCTRPLCLPQSAWPPLQHCNRVQFSGSGSRVVPAVKRGCAGTGVFLPRHYETPSEPRKRTGSAPVLLPAKVVHALNLNVEELNGTGHQRFFTDYDAVLARRNALLMQQRLTLLRREEAATHEVRLPQEWTY</sequence>
<feature type="region of interest" description="Disordered" evidence="1">
    <location>
        <begin position="1"/>
        <end position="31"/>
    </location>
</feature>
<evidence type="ECO:0000313" key="3">
    <source>
        <dbReference type="Proteomes" id="UP001603857"/>
    </source>
</evidence>
<dbReference type="EMBL" id="JBGMDY010000005">
    <property type="protein sequence ID" value="KAL2333313.1"/>
    <property type="molecule type" value="Genomic_DNA"/>
</dbReference>
<gene>
    <name evidence="2" type="ORF">Fmac_014526</name>
</gene>
<organism evidence="2 3">
    <name type="scientific">Flemingia macrophylla</name>
    <dbReference type="NCBI Taxonomy" id="520843"/>
    <lineage>
        <taxon>Eukaryota</taxon>
        <taxon>Viridiplantae</taxon>
        <taxon>Streptophyta</taxon>
        <taxon>Embryophyta</taxon>
        <taxon>Tracheophyta</taxon>
        <taxon>Spermatophyta</taxon>
        <taxon>Magnoliopsida</taxon>
        <taxon>eudicotyledons</taxon>
        <taxon>Gunneridae</taxon>
        <taxon>Pentapetalae</taxon>
        <taxon>rosids</taxon>
        <taxon>fabids</taxon>
        <taxon>Fabales</taxon>
        <taxon>Fabaceae</taxon>
        <taxon>Papilionoideae</taxon>
        <taxon>50 kb inversion clade</taxon>
        <taxon>NPAAA clade</taxon>
        <taxon>indigoferoid/millettioid clade</taxon>
        <taxon>Phaseoleae</taxon>
        <taxon>Flemingia</taxon>
    </lineage>
</organism>
<comment type="caution">
    <text evidence="2">The sequence shown here is derived from an EMBL/GenBank/DDBJ whole genome shotgun (WGS) entry which is preliminary data.</text>
</comment>
<proteinExistence type="predicted"/>
<dbReference type="PANTHER" id="PTHR33356:SF17">
    <property type="entry name" value="TPX2 CENTRAL DOMAIN-CONTAINING PROTEIN"/>
    <property type="match status" value="1"/>
</dbReference>